<dbReference type="GO" id="GO:0016887">
    <property type="term" value="F:ATP hydrolysis activity"/>
    <property type="evidence" value="ECO:0007669"/>
    <property type="project" value="InterPro"/>
</dbReference>
<dbReference type="GO" id="GO:0005524">
    <property type="term" value="F:ATP binding"/>
    <property type="evidence" value="ECO:0007669"/>
    <property type="project" value="InterPro"/>
</dbReference>
<keyword evidence="2" id="KW-0539">Nucleus</keyword>
<feature type="domain" description="AAA+ ATPase" evidence="5">
    <location>
        <begin position="379"/>
        <end position="467"/>
    </location>
</feature>
<dbReference type="Proteomes" id="UP001210925">
    <property type="component" value="Unassembled WGS sequence"/>
</dbReference>
<accession>A0AAD5UL29</accession>
<gene>
    <name evidence="6" type="ORF">HK103_002494</name>
</gene>
<evidence type="ECO:0000256" key="3">
    <source>
        <dbReference type="ARBA" id="ARBA00043975"/>
    </source>
</evidence>
<protein>
    <recommendedName>
        <fullName evidence="5">AAA+ ATPase domain-containing protein</fullName>
    </recommendedName>
</protein>
<evidence type="ECO:0000256" key="2">
    <source>
        <dbReference type="ARBA" id="ARBA00023242"/>
    </source>
</evidence>
<dbReference type="EMBL" id="JADGKB010000019">
    <property type="protein sequence ID" value="KAJ3259296.1"/>
    <property type="molecule type" value="Genomic_DNA"/>
</dbReference>
<name>A0AAD5UL29_9FUNG</name>
<dbReference type="AlphaFoldDB" id="A0AAD5UL29"/>
<evidence type="ECO:0000256" key="4">
    <source>
        <dbReference type="SAM" id="MobiDB-lite"/>
    </source>
</evidence>
<evidence type="ECO:0000259" key="5">
    <source>
        <dbReference type="SMART" id="SM00382"/>
    </source>
</evidence>
<dbReference type="PANTHER" id="PTHR46765">
    <property type="entry name" value="P-LOOP CONTAINING NUCLEOSIDE TRIPHOSPHATE HYDROLASES SUPERFAMILY PROTEIN"/>
    <property type="match status" value="1"/>
</dbReference>
<dbReference type="InterPro" id="IPR053016">
    <property type="entry name" value="CTF18-RFC_complex"/>
</dbReference>
<sequence length="469" mass="53154">MEPWEEVENPWELEQAIEQAMEMEMEILRQVESEPVPPMNIFERGTRSSVAFDPETPKKRKSIVPSSPPSGSSPLYSNLQPTPIPSDFDIFNKKVKINIDSQMSASSFGSLENTTGLYFESDDDQEIHKSFKDMTSSFPPNKFGFESDDDEPVNFKSKLEANCYIASEQSNEFIPSDFERAQEAFLQIEQSSSKDFEISARRIYQESMERDNREHRTPAESGAKYFTTNYSIQPSGAHMKGITSSGQIVYFPKKTKKNVHHKPMAGNILSENIAILMEKAREQIKYDETTRKMKEMSRKRLNLDKPTNTDNKLWIDKYSPKMYIDLVGDEYLNRSILAWVKHWDYCVFGKELKKSLINTGKGKAPSKFDKPMDKFQRPEKKILLLAGPPGLGKTTLAHIVAKHAGYNIIEINASDDRGSEVIKNRITSALESKSVFGNKKPNLIIIDEIDGASATGSGDQVTLTYADVH</sequence>
<dbReference type="Pfam" id="PF00004">
    <property type="entry name" value="AAA"/>
    <property type="match status" value="1"/>
</dbReference>
<reference evidence="6" key="1">
    <citation type="submission" date="2020-05" db="EMBL/GenBank/DDBJ databases">
        <title>Phylogenomic resolution of chytrid fungi.</title>
        <authorList>
            <person name="Stajich J.E."/>
            <person name="Amses K."/>
            <person name="Simmons R."/>
            <person name="Seto K."/>
            <person name="Myers J."/>
            <person name="Bonds A."/>
            <person name="Quandt C.A."/>
            <person name="Barry K."/>
            <person name="Liu P."/>
            <person name="Grigoriev I."/>
            <person name="Longcore J.E."/>
            <person name="James T.Y."/>
        </authorList>
    </citation>
    <scope>NUCLEOTIDE SEQUENCE</scope>
    <source>
        <strain evidence="6">PLAUS21</strain>
    </source>
</reference>
<dbReference type="GO" id="GO:0005634">
    <property type="term" value="C:nucleus"/>
    <property type="evidence" value="ECO:0007669"/>
    <property type="project" value="UniProtKB-SubCell"/>
</dbReference>
<evidence type="ECO:0000256" key="1">
    <source>
        <dbReference type="ARBA" id="ARBA00004123"/>
    </source>
</evidence>
<dbReference type="InterPro" id="IPR003593">
    <property type="entry name" value="AAA+_ATPase"/>
</dbReference>
<comment type="subcellular location">
    <subcellularLocation>
        <location evidence="1">Nucleus</location>
    </subcellularLocation>
</comment>
<feature type="region of interest" description="Disordered" evidence="4">
    <location>
        <begin position="38"/>
        <end position="79"/>
    </location>
</feature>
<comment type="caution">
    <text evidence="6">The sequence shown here is derived from an EMBL/GenBank/DDBJ whole genome shotgun (WGS) entry which is preliminary data.</text>
</comment>
<keyword evidence="7" id="KW-1185">Reference proteome</keyword>
<evidence type="ECO:0000313" key="6">
    <source>
        <dbReference type="EMBL" id="KAJ3259296.1"/>
    </source>
</evidence>
<dbReference type="CDD" id="cd00009">
    <property type="entry name" value="AAA"/>
    <property type="match status" value="1"/>
</dbReference>
<organism evidence="6 7">
    <name type="scientific">Boothiomyces macroporosus</name>
    <dbReference type="NCBI Taxonomy" id="261099"/>
    <lineage>
        <taxon>Eukaryota</taxon>
        <taxon>Fungi</taxon>
        <taxon>Fungi incertae sedis</taxon>
        <taxon>Chytridiomycota</taxon>
        <taxon>Chytridiomycota incertae sedis</taxon>
        <taxon>Chytridiomycetes</taxon>
        <taxon>Rhizophydiales</taxon>
        <taxon>Terramycetaceae</taxon>
        <taxon>Boothiomyces</taxon>
    </lineage>
</organism>
<proteinExistence type="inferred from homology"/>
<dbReference type="InterPro" id="IPR027417">
    <property type="entry name" value="P-loop_NTPase"/>
</dbReference>
<dbReference type="SUPFAM" id="SSF52540">
    <property type="entry name" value="P-loop containing nucleoside triphosphate hydrolases"/>
    <property type="match status" value="1"/>
</dbReference>
<comment type="similarity">
    <text evidence="3">Belongs to the activator 1 small subunits family. CTF18 subfamily.</text>
</comment>
<dbReference type="PANTHER" id="PTHR46765:SF1">
    <property type="entry name" value="P-LOOP CONTAINING NUCLEOSIDE TRIPHOSPHATE HYDROLASES SUPERFAMILY PROTEIN"/>
    <property type="match status" value="1"/>
</dbReference>
<evidence type="ECO:0000313" key="7">
    <source>
        <dbReference type="Proteomes" id="UP001210925"/>
    </source>
</evidence>
<dbReference type="SMART" id="SM00382">
    <property type="entry name" value="AAA"/>
    <property type="match status" value="1"/>
</dbReference>
<dbReference type="Gene3D" id="3.40.50.300">
    <property type="entry name" value="P-loop containing nucleotide triphosphate hydrolases"/>
    <property type="match status" value="1"/>
</dbReference>
<dbReference type="InterPro" id="IPR003959">
    <property type="entry name" value="ATPase_AAA_core"/>
</dbReference>